<dbReference type="InterPro" id="IPR035969">
    <property type="entry name" value="Rab-GAP_TBC_sf"/>
</dbReference>
<dbReference type="GeneID" id="94336487"/>
<dbReference type="Proteomes" id="UP001214638">
    <property type="component" value="Unassembled WGS sequence"/>
</dbReference>
<organism evidence="4 5">
    <name type="scientific">Babesia duncani</name>
    <dbReference type="NCBI Taxonomy" id="323732"/>
    <lineage>
        <taxon>Eukaryota</taxon>
        <taxon>Sar</taxon>
        <taxon>Alveolata</taxon>
        <taxon>Apicomplexa</taxon>
        <taxon>Aconoidasida</taxon>
        <taxon>Piroplasmida</taxon>
        <taxon>Babesiidae</taxon>
        <taxon>Babesia</taxon>
    </lineage>
</organism>
<dbReference type="Pfam" id="PF00566">
    <property type="entry name" value="RabGAP-TBC"/>
    <property type="match status" value="1"/>
</dbReference>
<name>A0AAD9PLB0_9APIC</name>
<dbReference type="RefSeq" id="XP_067803782.1">
    <property type="nucleotide sequence ID" value="XM_067947218.1"/>
</dbReference>
<evidence type="ECO:0000313" key="4">
    <source>
        <dbReference type="EMBL" id="KAK2196940.1"/>
    </source>
</evidence>
<dbReference type="GO" id="GO:0031267">
    <property type="term" value="F:small GTPase binding"/>
    <property type="evidence" value="ECO:0007669"/>
    <property type="project" value="TreeGrafter"/>
</dbReference>
<evidence type="ECO:0000313" key="5">
    <source>
        <dbReference type="Proteomes" id="UP001214638"/>
    </source>
</evidence>
<dbReference type="KEGG" id="bdw:94336487"/>
<dbReference type="EMBL" id="JALLKP010000030">
    <property type="protein sequence ID" value="KAK2194893.1"/>
    <property type="molecule type" value="Genomic_DNA"/>
</dbReference>
<dbReference type="Gene3D" id="1.10.472.80">
    <property type="entry name" value="Ypt/Rab-GAP domain of gyp1p, domain 3"/>
    <property type="match status" value="1"/>
</dbReference>
<keyword evidence="5" id="KW-1185">Reference proteome</keyword>
<accession>A0AAD9PLB0</accession>
<dbReference type="PANTHER" id="PTHR47219:SF9">
    <property type="entry name" value="GTPASE ACTIVATING PROTEIN AND CENTROSOME-ASSOCIATED, ISOFORM B"/>
    <property type="match status" value="1"/>
</dbReference>
<dbReference type="GO" id="GO:0005096">
    <property type="term" value="F:GTPase activator activity"/>
    <property type="evidence" value="ECO:0007669"/>
    <property type="project" value="TreeGrafter"/>
</dbReference>
<dbReference type="EMBL" id="JALLKP010000002">
    <property type="protein sequence ID" value="KAK2196940.1"/>
    <property type="molecule type" value="Genomic_DNA"/>
</dbReference>
<dbReference type="AlphaFoldDB" id="A0AAD9PLB0"/>
<dbReference type="PROSITE" id="PS50086">
    <property type="entry name" value="TBC_RABGAP"/>
    <property type="match status" value="1"/>
</dbReference>
<dbReference type="InterPro" id="IPR050302">
    <property type="entry name" value="Rab_GAP_TBC_domain"/>
</dbReference>
<dbReference type="PANTHER" id="PTHR47219">
    <property type="entry name" value="RAB GTPASE-ACTIVATING PROTEIN 1-LIKE"/>
    <property type="match status" value="1"/>
</dbReference>
<feature type="domain" description="Rab-GAP TBC" evidence="2">
    <location>
        <begin position="114"/>
        <end position="288"/>
    </location>
</feature>
<evidence type="ECO:0000313" key="3">
    <source>
        <dbReference type="EMBL" id="KAK2194893.1"/>
    </source>
</evidence>
<evidence type="ECO:0000256" key="1">
    <source>
        <dbReference type="SAM" id="MobiDB-lite"/>
    </source>
</evidence>
<reference evidence="4" key="1">
    <citation type="journal article" date="2023" name="Nat. Microbiol.">
        <title>Babesia duncani multi-omics identifies virulence factors and drug targets.</title>
        <authorList>
            <person name="Singh P."/>
            <person name="Lonardi S."/>
            <person name="Liang Q."/>
            <person name="Vydyam P."/>
            <person name="Khabirova E."/>
            <person name="Fang T."/>
            <person name="Gihaz S."/>
            <person name="Thekkiniath J."/>
            <person name="Munshi M."/>
            <person name="Abel S."/>
            <person name="Ciampossin L."/>
            <person name="Batugedara G."/>
            <person name="Gupta M."/>
            <person name="Lu X.M."/>
            <person name="Lenz T."/>
            <person name="Chakravarty S."/>
            <person name="Cornillot E."/>
            <person name="Hu Y."/>
            <person name="Ma W."/>
            <person name="Gonzalez L.M."/>
            <person name="Sanchez S."/>
            <person name="Estrada K."/>
            <person name="Sanchez-Flores A."/>
            <person name="Montero E."/>
            <person name="Harb O.S."/>
            <person name="Le Roch K.G."/>
            <person name="Mamoun C.B."/>
        </authorList>
    </citation>
    <scope>NUCLEOTIDE SEQUENCE</scope>
    <source>
        <strain evidence="4">WA1</strain>
    </source>
</reference>
<comment type="caution">
    <text evidence="4">The sequence shown here is derived from an EMBL/GenBank/DDBJ whole genome shotgun (WGS) entry which is preliminary data.</text>
</comment>
<dbReference type="SMART" id="SM00164">
    <property type="entry name" value="TBC"/>
    <property type="match status" value="1"/>
</dbReference>
<protein>
    <submittedName>
        <fullName evidence="4">Bifunctional Rab-GTPase-TBC domain/Rab-GTPase-TBC domain superfamily</fullName>
    </submittedName>
</protein>
<dbReference type="SUPFAM" id="SSF47923">
    <property type="entry name" value="Ypt/Rab-GAP domain of gyp1p"/>
    <property type="match status" value="2"/>
</dbReference>
<proteinExistence type="predicted"/>
<dbReference type="InterPro" id="IPR000195">
    <property type="entry name" value="Rab-GAP-TBC_dom"/>
</dbReference>
<evidence type="ECO:0000259" key="2">
    <source>
        <dbReference type="PROSITE" id="PS50086"/>
    </source>
</evidence>
<feature type="region of interest" description="Disordered" evidence="1">
    <location>
        <begin position="49"/>
        <end position="77"/>
    </location>
</feature>
<gene>
    <name evidence="4" type="ORF">BdWA1_002189</name>
    <name evidence="3" type="ORF">BdWA1_003638</name>
</gene>
<sequence>MINNANFWEKEKDSSLLGRSGVDTLKQLKDLVPKVKELITLEQCKKPGPIKKSKPIKQPDSSPQMTDESKADNEEPTANSLLSYESLTNFANDMWASLESTFGAACDGIKNSAEVIKQGTGLVWGLDEATDDLDAVVEYETTRFAVTEENERIFMLDAERTFTCQENRTMLIDVLTRVFEKVGDYHQGEGFLVAFLALFLEPHEVIATVYDLHCNYLNGYFSCTPANYIRDSRVLMCLLEDIKPNLATHLNDMMVPETFVSKWFIGLNIHVLSFPKVVEFLKLLKLNGQVYLFQYGLAILLHYEKVLENCKDVSYALQLLRLDDALMPKETRAREAIFAEILRKSQTIKIDPVALEKHREKVTKELQEQRERQLLLESQLVYSDDEIIFSDEEEQQQK</sequence>